<keyword evidence="9" id="KW-1185">Reference proteome</keyword>
<evidence type="ECO:0000256" key="4">
    <source>
        <dbReference type="ARBA" id="ARBA00022683"/>
    </source>
</evidence>
<dbReference type="GO" id="GO:0046872">
    <property type="term" value="F:metal ion binding"/>
    <property type="evidence" value="ECO:0007669"/>
    <property type="project" value="UniProtKB-KW"/>
</dbReference>
<dbReference type="GO" id="GO:0009401">
    <property type="term" value="P:phosphoenolpyruvate-dependent sugar phosphotransferase system"/>
    <property type="evidence" value="ECO:0007669"/>
    <property type="project" value="UniProtKB-KW"/>
</dbReference>
<keyword evidence="2" id="KW-0762">Sugar transport</keyword>
<dbReference type="RefSeq" id="WP_151145452.1">
    <property type="nucleotide sequence ID" value="NZ_WAGX01000005.1"/>
</dbReference>
<dbReference type="GO" id="GO:0016740">
    <property type="term" value="F:transferase activity"/>
    <property type="evidence" value="ECO:0007669"/>
    <property type="project" value="UniProtKB-KW"/>
</dbReference>
<reference evidence="8 9" key="1">
    <citation type="submission" date="2019-09" db="EMBL/GenBank/DDBJ databases">
        <authorList>
            <person name="Valk L.C."/>
        </authorList>
    </citation>
    <scope>NUCLEOTIDE SEQUENCE [LARGE SCALE GENOMIC DNA]</scope>
    <source>
        <strain evidence="8">GalUA</strain>
    </source>
</reference>
<dbReference type="InterPro" id="IPR003188">
    <property type="entry name" value="PTS_IIA_lac/cel"/>
</dbReference>
<organism evidence="8 9">
    <name type="scientific">Candidatus Galacturonatibacter soehngenii</name>
    <dbReference type="NCBI Taxonomy" id="2307010"/>
    <lineage>
        <taxon>Bacteria</taxon>
        <taxon>Bacillati</taxon>
        <taxon>Bacillota</taxon>
        <taxon>Clostridia</taxon>
        <taxon>Lachnospirales</taxon>
        <taxon>Lachnospiraceae</taxon>
        <taxon>Candidatus Galacturonatibacter</taxon>
    </lineage>
</organism>
<dbReference type="SUPFAM" id="SSF46973">
    <property type="entry name" value="Enzyme IIa from lactose specific PTS, IIa-lac"/>
    <property type="match status" value="1"/>
</dbReference>
<keyword evidence="3" id="KW-0808">Transferase</keyword>
<dbReference type="PANTHER" id="PTHR34382:SF7">
    <property type="entry name" value="PTS SYSTEM N,N'-DIACETYLCHITOBIOSE-SPECIFIC EIIA COMPONENT"/>
    <property type="match status" value="1"/>
</dbReference>
<proteinExistence type="predicted"/>
<keyword evidence="6" id="KW-0479">Metal-binding</keyword>
<keyword evidence="1" id="KW-0813">Transport</keyword>
<protein>
    <submittedName>
        <fullName evidence="8">PTS lactose/cellobiose transporter subunit IIA</fullName>
    </submittedName>
</protein>
<dbReference type="OrthoDB" id="389577at2"/>
<dbReference type="Proteomes" id="UP000461768">
    <property type="component" value="Unassembled WGS sequence"/>
</dbReference>
<feature type="binding site" evidence="6">
    <location>
        <position position="81"/>
    </location>
    <ligand>
        <name>Mg(2+)</name>
        <dbReference type="ChEBI" id="CHEBI:18420"/>
        <note>ligand shared between all trimeric partners</note>
    </ligand>
</feature>
<evidence type="ECO:0000313" key="9">
    <source>
        <dbReference type="Proteomes" id="UP000461768"/>
    </source>
</evidence>
<reference evidence="8 9" key="2">
    <citation type="submission" date="2020-02" db="EMBL/GenBank/DDBJ databases">
        <title>Candidatus Galacturonibacter soehngenii shows hetero-acetogenic catabolism of galacturonic acid but lacks a canonical carbon monoxide dehydrogenase/acetyl-CoA synthase complex.</title>
        <authorList>
            <person name="Diender M."/>
            <person name="Stouten G.R."/>
            <person name="Petersen J.F."/>
            <person name="Nielsen P.H."/>
            <person name="Dueholm M.S."/>
            <person name="Pronk J.T."/>
            <person name="Van Loosdrecht M.C.M."/>
        </authorList>
    </citation>
    <scope>NUCLEOTIDE SEQUENCE [LARGE SCALE GENOMIC DNA]</scope>
    <source>
        <strain evidence="8">GalUA</strain>
    </source>
</reference>
<dbReference type="CDD" id="cd00215">
    <property type="entry name" value="PTS_IIA_lac"/>
    <property type="match status" value="1"/>
</dbReference>
<evidence type="ECO:0000256" key="1">
    <source>
        <dbReference type="ARBA" id="ARBA00022448"/>
    </source>
</evidence>
<comment type="cofactor">
    <cofactor evidence="6">
        <name>Mg(2+)</name>
        <dbReference type="ChEBI" id="CHEBI:18420"/>
    </cofactor>
    <text evidence="6">Binds 1 Mg(2+) ion per trimer.</text>
</comment>
<evidence type="ECO:0000256" key="2">
    <source>
        <dbReference type="ARBA" id="ARBA00022597"/>
    </source>
</evidence>
<dbReference type="AlphaFoldDB" id="A0A7V7QKF0"/>
<evidence type="ECO:0000313" key="8">
    <source>
        <dbReference type="EMBL" id="KAB1438282.1"/>
    </source>
</evidence>
<keyword evidence="6" id="KW-0460">Magnesium</keyword>
<evidence type="ECO:0000256" key="5">
    <source>
        <dbReference type="PIRSR" id="PIRSR000699-1"/>
    </source>
</evidence>
<comment type="caution">
    <text evidence="8">The sequence shown here is derived from an EMBL/GenBank/DDBJ whole genome shotgun (WGS) entry which is preliminary data.</text>
</comment>
<feature type="active site" description="Tele-phosphohistidine intermediate" evidence="5">
    <location>
        <position position="78"/>
    </location>
</feature>
<keyword evidence="4" id="KW-0598">Phosphotransferase system</keyword>
<evidence type="ECO:0000256" key="3">
    <source>
        <dbReference type="ARBA" id="ARBA00022679"/>
    </source>
</evidence>
<gene>
    <name evidence="8" type="ORF">F7O84_12075</name>
</gene>
<dbReference type="InterPro" id="IPR036542">
    <property type="entry name" value="PTS_IIA_lac/cel_sf"/>
</dbReference>
<evidence type="ECO:0000256" key="7">
    <source>
        <dbReference type="PROSITE-ProRule" id="PRU00418"/>
    </source>
</evidence>
<accession>A0A7V7QKF0</accession>
<dbReference type="PIRSF" id="PIRSF000699">
    <property type="entry name" value="PTS_IILac_III"/>
    <property type="match status" value="1"/>
</dbReference>
<evidence type="ECO:0000256" key="6">
    <source>
        <dbReference type="PIRSR" id="PIRSR000699-2"/>
    </source>
</evidence>
<sequence length="108" mass="12074">MGISLEEIVTELVVNGGDAKSKAIQAIRAAKIGDFNTAEQRIQECNESLNKAHKFQTEIIQAETRGENKAEISLLMVHGQDHLMNAITTKDLALEMIDMYKIIFKKND</sequence>
<dbReference type="PANTHER" id="PTHR34382">
    <property type="entry name" value="PTS SYSTEM N,N'-DIACETYLCHITOBIOSE-SPECIFIC EIIA COMPONENT"/>
    <property type="match status" value="1"/>
</dbReference>
<dbReference type="Gene3D" id="1.20.58.80">
    <property type="entry name" value="Phosphotransferase system, lactose/cellobiose-type IIA subunit"/>
    <property type="match status" value="1"/>
</dbReference>
<dbReference type="PROSITE" id="PS51095">
    <property type="entry name" value="PTS_EIIA_TYPE_3"/>
    <property type="match status" value="1"/>
</dbReference>
<name>A0A7V7QKF0_9FIRM</name>
<dbReference type="EMBL" id="WAGX01000005">
    <property type="protein sequence ID" value="KAB1438282.1"/>
    <property type="molecule type" value="Genomic_DNA"/>
</dbReference>
<dbReference type="Pfam" id="PF02255">
    <property type="entry name" value="PTS_IIA"/>
    <property type="match status" value="1"/>
</dbReference>
<feature type="modified residue" description="Phosphohistidine; by HPr" evidence="7">
    <location>
        <position position="78"/>
    </location>
</feature>